<comment type="caution">
    <text evidence="2">The sequence shown here is derived from an EMBL/GenBank/DDBJ whole genome shotgun (WGS) entry which is preliminary data.</text>
</comment>
<gene>
    <name evidence="2" type="ORF">DYB31_012080</name>
</gene>
<dbReference type="Proteomes" id="UP000266196">
    <property type="component" value="Unassembled WGS sequence"/>
</dbReference>
<organism evidence="2 3">
    <name type="scientific">Aphanomyces astaci</name>
    <name type="common">Crayfish plague agent</name>
    <dbReference type="NCBI Taxonomy" id="112090"/>
    <lineage>
        <taxon>Eukaryota</taxon>
        <taxon>Sar</taxon>
        <taxon>Stramenopiles</taxon>
        <taxon>Oomycota</taxon>
        <taxon>Saprolegniomycetes</taxon>
        <taxon>Saprolegniales</taxon>
        <taxon>Verrucalvaceae</taxon>
        <taxon>Aphanomyces</taxon>
    </lineage>
</organism>
<accession>A0A397FYE2</accession>
<reference evidence="2 3" key="1">
    <citation type="submission" date="2018-08" db="EMBL/GenBank/DDBJ databases">
        <title>Aphanomyces genome sequencing and annotation.</title>
        <authorList>
            <person name="Minardi D."/>
            <person name="Oidtmann B."/>
            <person name="Van Der Giezen M."/>
            <person name="Studholme D.J."/>
        </authorList>
    </citation>
    <scope>NUCLEOTIDE SEQUENCE [LARGE SCALE GENOMIC DNA]</scope>
    <source>
        <strain evidence="2 3">197901</strain>
    </source>
</reference>
<proteinExistence type="predicted"/>
<evidence type="ECO:0000313" key="3">
    <source>
        <dbReference type="Proteomes" id="UP000266196"/>
    </source>
</evidence>
<protein>
    <submittedName>
        <fullName evidence="2">Uncharacterized protein</fullName>
    </submittedName>
</protein>
<evidence type="ECO:0000256" key="1">
    <source>
        <dbReference type="SAM" id="MobiDB-lite"/>
    </source>
</evidence>
<dbReference type="AlphaFoldDB" id="A0A397FYE2"/>
<evidence type="ECO:0000313" key="2">
    <source>
        <dbReference type="EMBL" id="RHZ38399.1"/>
    </source>
</evidence>
<name>A0A397FYE2_APHAT</name>
<sequence>MKVLDGMPLAVGLDAFAHNRLRMSSRTPSLVLIHDPVPTASLIPFAFYMYMRENLRGNDIGHTPQQPERRRQEQWQSRQKGRNDRAQEGLLEVQRHESPCGVVPETQTFLVAQVKRWKDGIKVLVNQPQRQKTERGVLLENVVRVDDVLLDSDSDVTVVTRRVMDALDAAGINVGTVSHSVPHLTYPYGSDAKPVVMTRSVKFNCVTLDTTCGLLVLRGLKAWVDDASTAAELIVSRPVMALLGLSVEDLLVGVRKTEEEWDGASNFFHFS</sequence>
<feature type="region of interest" description="Disordered" evidence="1">
    <location>
        <begin position="58"/>
        <end position="85"/>
    </location>
</feature>
<dbReference type="EMBL" id="QUTE01004872">
    <property type="protein sequence ID" value="RHZ38399.1"/>
    <property type="molecule type" value="Genomic_DNA"/>
</dbReference>